<feature type="domain" description="YqaJ viral recombinase" evidence="2">
    <location>
        <begin position="22"/>
        <end position="155"/>
    </location>
</feature>
<dbReference type="EMBL" id="DXBV01000013">
    <property type="protein sequence ID" value="HIZ29828.1"/>
    <property type="molecule type" value="Genomic_DNA"/>
</dbReference>
<gene>
    <name evidence="3" type="ORF">H9813_01150</name>
</gene>
<keyword evidence="1" id="KW-0378">Hydrolase</keyword>
<name>A0A9D2IYC9_9FIRM</name>
<evidence type="ECO:0000259" key="2">
    <source>
        <dbReference type="Pfam" id="PF09588"/>
    </source>
</evidence>
<dbReference type="Proteomes" id="UP000824035">
    <property type="component" value="Unassembled WGS sequence"/>
</dbReference>
<reference evidence="3" key="2">
    <citation type="submission" date="2021-04" db="EMBL/GenBank/DDBJ databases">
        <authorList>
            <person name="Gilroy R."/>
        </authorList>
    </citation>
    <scope>NUCLEOTIDE SEQUENCE</scope>
    <source>
        <strain evidence="3">ChiGjej4B4-18154</strain>
    </source>
</reference>
<dbReference type="NCBIfam" id="TIGR03033">
    <property type="entry name" value="phage_rel_nuc"/>
    <property type="match status" value="1"/>
</dbReference>
<dbReference type="Gene3D" id="3.90.320.10">
    <property type="match status" value="1"/>
</dbReference>
<comment type="caution">
    <text evidence="3">The sequence shown here is derived from an EMBL/GenBank/DDBJ whole genome shotgun (WGS) entry which is preliminary data.</text>
</comment>
<organism evidence="3 4">
    <name type="scientific">Candidatus Allofournierella merdipullorum</name>
    <dbReference type="NCBI Taxonomy" id="2838595"/>
    <lineage>
        <taxon>Bacteria</taxon>
        <taxon>Bacillati</taxon>
        <taxon>Bacillota</taxon>
        <taxon>Clostridia</taxon>
        <taxon>Eubacteriales</taxon>
        <taxon>Oscillospiraceae</taxon>
        <taxon>Allofournierella</taxon>
    </lineage>
</organism>
<dbReference type="PANTHER" id="PTHR46609">
    <property type="entry name" value="EXONUCLEASE, PHAGE-TYPE/RECB, C-TERMINAL DOMAIN-CONTAINING PROTEIN"/>
    <property type="match status" value="1"/>
</dbReference>
<dbReference type="AlphaFoldDB" id="A0A9D2IYC9"/>
<sequence>MAAKKSARREAVVNVTTITREQWLEYRRSGIGGSDASTIVGLNPFSSSYYLYCEKVGALPEKEDTEAMRQGRDLEQYVAERWMERTGKRVKRNNTMWRSTIWPWMLADIDREIVGENAGLECKTTSLYNKHDFAGGEIPLTYYVQCQHYMAVMGFERMYLAVLVLNRGFYDFVIERDEEEISALAVAEGEFWERLQREEPPELDGSDATQNALRQMYPEEDSGLELMLPKDAAAELAQYQHIQEAILDLQNERDAIKARTMARMGAAALGFTDGLSCSWVTRKRTGVDTAALKRERPEIYKQYLKTTEYRVFSVKERKE</sequence>
<reference evidence="3" key="1">
    <citation type="journal article" date="2021" name="PeerJ">
        <title>Extensive microbial diversity within the chicken gut microbiome revealed by metagenomics and culture.</title>
        <authorList>
            <person name="Gilroy R."/>
            <person name="Ravi A."/>
            <person name="Getino M."/>
            <person name="Pursley I."/>
            <person name="Horton D.L."/>
            <person name="Alikhan N.F."/>
            <person name="Baker D."/>
            <person name="Gharbi K."/>
            <person name="Hall N."/>
            <person name="Watson M."/>
            <person name="Adriaenssens E.M."/>
            <person name="Foster-Nyarko E."/>
            <person name="Jarju S."/>
            <person name="Secka A."/>
            <person name="Antonio M."/>
            <person name="Oren A."/>
            <person name="Chaudhuri R.R."/>
            <person name="La Ragione R."/>
            <person name="Hildebrand F."/>
            <person name="Pallen M.J."/>
        </authorList>
    </citation>
    <scope>NUCLEOTIDE SEQUENCE</scope>
    <source>
        <strain evidence="3">ChiGjej4B4-18154</strain>
    </source>
</reference>
<dbReference type="PANTHER" id="PTHR46609:SF6">
    <property type="entry name" value="EXONUCLEASE, PHAGE-TYPE_RECB, C-TERMINAL DOMAIN-CONTAINING PROTEIN-RELATED"/>
    <property type="match status" value="1"/>
</dbReference>
<evidence type="ECO:0000256" key="1">
    <source>
        <dbReference type="ARBA" id="ARBA00022801"/>
    </source>
</evidence>
<dbReference type="Pfam" id="PF09588">
    <property type="entry name" value="YqaJ"/>
    <property type="match status" value="1"/>
</dbReference>
<dbReference type="InterPro" id="IPR019080">
    <property type="entry name" value="YqaJ_viral_recombinase"/>
</dbReference>
<proteinExistence type="predicted"/>
<evidence type="ECO:0000313" key="4">
    <source>
        <dbReference type="Proteomes" id="UP000824035"/>
    </source>
</evidence>
<dbReference type="InterPro" id="IPR011604">
    <property type="entry name" value="PDDEXK-like_dom_sf"/>
</dbReference>
<dbReference type="SUPFAM" id="SSF52980">
    <property type="entry name" value="Restriction endonuclease-like"/>
    <property type="match status" value="1"/>
</dbReference>
<evidence type="ECO:0000313" key="3">
    <source>
        <dbReference type="EMBL" id="HIZ29828.1"/>
    </source>
</evidence>
<protein>
    <submittedName>
        <fullName evidence="3">YqaJ viral recombinase family protein</fullName>
    </submittedName>
</protein>
<dbReference type="InterPro" id="IPR051703">
    <property type="entry name" value="NF-kappa-B_Signaling_Reg"/>
</dbReference>
<dbReference type="InterPro" id="IPR011335">
    <property type="entry name" value="Restrct_endonuc-II-like"/>
</dbReference>
<dbReference type="InterPro" id="IPR017482">
    <property type="entry name" value="Lambda-type_endonuclease"/>
</dbReference>
<dbReference type="GO" id="GO:0016787">
    <property type="term" value="F:hydrolase activity"/>
    <property type="evidence" value="ECO:0007669"/>
    <property type="project" value="UniProtKB-KW"/>
</dbReference>
<accession>A0A9D2IYC9</accession>